<evidence type="ECO:0000313" key="1">
    <source>
        <dbReference type="EMBL" id="KAH1047200.1"/>
    </source>
</evidence>
<dbReference type="Proteomes" id="UP000828251">
    <property type="component" value="Unassembled WGS sequence"/>
</dbReference>
<keyword evidence="2" id="KW-1185">Reference proteome</keyword>
<dbReference type="AlphaFoldDB" id="A0A9D3UL10"/>
<comment type="caution">
    <text evidence="1">The sequence shown here is derived from an EMBL/GenBank/DDBJ whole genome shotgun (WGS) entry which is preliminary data.</text>
</comment>
<protein>
    <submittedName>
        <fullName evidence="1">Uncharacterized protein</fullName>
    </submittedName>
</protein>
<accession>A0A9D3UL10</accession>
<gene>
    <name evidence="1" type="ORF">J1N35_037984</name>
</gene>
<reference evidence="1 2" key="1">
    <citation type="journal article" date="2021" name="Plant Biotechnol. J.">
        <title>Multi-omics assisted identification of the key and species-specific regulatory components of drought-tolerant mechanisms in Gossypium stocksii.</title>
        <authorList>
            <person name="Yu D."/>
            <person name="Ke L."/>
            <person name="Zhang D."/>
            <person name="Wu Y."/>
            <person name="Sun Y."/>
            <person name="Mei J."/>
            <person name="Sun J."/>
            <person name="Sun Y."/>
        </authorList>
    </citation>
    <scope>NUCLEOTIDE SEQUENCE [LARGE SCALE GENOMIC DNA]</scope>
    <source>
        <strain evidence="2">cv. E1</strain>
        <tissue evidence="1">Leaf</tissue>
    </source>
</reference>
<name>A0A9D3UL10_9ROSI</name>
<sequence length="72" mass="8256">METRGKAKKVDVKKTFKEVHWCTTGLESRQYQLKDQIVEALSDNMDAMQEVFNIVVGELIEKEDALKAIVLD</sequence>
<organism evidence="1 2">
    <name type="scientific">Gossypium stocksii</name>
    <dbReference type="NCBI Taxonomy" id="47602"/>
    <lineage>
        <taxon>Eukaryota</taxon>
        <taxon>Viridiplantae</taxon>
        <taxon>Streptophyta</taxon>
        <taxon>Embryophyta</taxon>
        <taxon>Tracheophyta</taxon>
        <taxon>Spermatophyta</taxon>
        <taxon>Magnoliopsida</taxon>
        <taxon>eudicotyledons</taxon>
        <taxon>Gunneridae</taxon>
        <taxon>Pentapetalae</taxon>
        <taxon>rosids</taxon>
        <taxon>malvids</taxon>
        <taxon>Malvales</taxon>
        <taxon>Malvaceae</taxon>
        <taxon>Malvoideae</taxon>
        <taxon>Gossypium</taxon>
    </lineage>
</organism>
<dbReference type="EMBL" id="JAIQCV010000011">
    <property type="protein sequence ID" value="KAH1047200.1"/>
    <property type="molecule type" value="Genomic_DNA"/>
</dbReference>
<evidence type="ECO:0000313" key="2">
    <source>
        <dbReference type="Proteomes" id="UP000828251"/>
    </source>
</evidence>
<proteinExistence type="predicted"/>